<keyword evidence="4" id="KW-0804">Transcription</keyword>
<evidence type="ECO:0000256" key="6">
    <source>
        <dbReference type="SAM" id="MobiDB-lite"/>
    </source>
</evidence>
<feature type="compositionally biased region" description="Polar residues" evidence="6">
    <location>
        <begin position="297"/>
        <end position="318"/>
    </location>
</feature>
<feature type="region of interest" description="Disordered" evidence="6">
    <location>
        <begin position="413"/>
        <end position="435"/>
    </location>
</feature>
<keyword evidence="2" id="KW-0678">Repressor</keyword>
<feature type="compositionally biased region" description="Polar residues" evidence="6">
    <location>
        <begin position="105"/>
        <end position="130"/>
    </location>
</feature>
<feature type="compositionally biased region" description="Polar residues" evidence="6">
    <location>
        <begin position="273"/>
        <end position="285"/>
    </location>
</feature>
<evidence type="ECO:0000256" key="1">
    <source>
        <dbReference type="ARBA" id="ARBA00004123"/>
    </source>
</evidence>
<feature type="compositionally biased region" description="Low complexity" evidence="6">
    <location>
        <begin position="39"/>
        <end position="50"/>
    </location>
</feature>
<evidence type="ECO:0000256" key="5">
    <source>
        <dbReference type="ARBA" id="ARBA00023242"/>
    </source>
</evidence>
<comment type="caution">
    <text evidence="7">The sequence shown here is derived from an EMBL/GenBank/DDBJ whole genome shotgun (WGS) entry which is preliminary data.</text>
</comment>
<feature type="compositionally biased region" description="Basic residues" evidence="6">
    <location>
        <begin position="55"/>
        <end position="64"/>
    </location>
</feature>
<dbReference type="Proteomes" id="UP001151582">
    <property type="component" value="Unassembled WGS sequence"/>
</dbReference>
<feature type="compositionally biased region" description="Basic and acidic residues" evidence="6">
    <location>
        <begin position="369"/>
        <end position="379"/>
    </location>
</feature>
<feature type="region of interest" description="Disordered" evidence="6">
    <location>
        <begin position="1"/>
        <end position="390"/>
    </location>
</feature>
<feature type="compositionally biased region" description="Polar residues" evidence="6">
    <location>
        <begin position="1"/>
        <end position="18"/>
    </location>
</feature>
<feature type="compositionally biased region" description="Low complexity" evidence="6">
    <location>
        <begin position="214"/>
        <end position="233"/>
    </location>
</feature>
<dbReference type="EMBL" id="JANBQB010000378">
    <property type="protein sequence ID" value="KAJ1977037.1"/>
    <property type="molecule type" value="Genomic_DNA"/>
</dbReference>
<dbReference type="GO" id="GO:0010468">
    <property type="term" value="P:regulation of gene expression"/>
    <property type="evidence" value="ECO:0007669"/>
    <property type="project" value="UniProtKB-ARBA"/>
</dbReference>
<gene>
    <name evidence="7" type="ORF">H4R34_003747</name>
</gene>
<sequence>MDTSPSESETTLATTSPAVTAPDPAITSPPAKRLKTRSRATASSSSPASSESRRGTGRPRRASHSKPASTKDAASGSGGRAKEPRRGSRASSNQGSKPSGYPAEPSSSALVQSTAEPPNNGMGNSDNTALSPAGSLSDVPSRSPSPVSSLSSTYSPLPEPIEDSAPMSIDSVSRTTNASNDRAGSPSAASGPKLTLSFKAGQMDDLTHRHAKKSASTALADISSSSSLSTLPSEHPSQSSDAKSDTSTDHHSPKNPTGAMRQSSPPPNAARVGNTSPTPTRSPVASPTPPIKDAQDRITSTAASPDLANTPSANNSQHAILEPAPLSQATATLHSAGIPRSPDAKAQLMDVDAMLPSAQVAHSDAGDQTEGKSESEESAHISPSSHHNALKVLSQIEENFARLRERLYEEKASELEEELRLVESNQHPELMDSFQ</sequence>
<evidence type="ECO:0000313" key="8">
    <source>
        <dbReference type="Proteomes" id="UP001151582"/>
    </source>
</evidence>
<dbReference type="InterPro" id="IPR013907">
    <property type="entry name" value="Sds3"/>
</dbReference>
<feature type="compositionally biased region" description="Polar residues" evidence="6">
    <location>
        <begin position="170"/>
        <end position="182"/>
    </location>
</feature>
<reference evidence="7" key="1">
    <citation type="submission" date="2022-07" db="EMBL/GenBank/DDBJ databases">
        <title>Phylogenomic reconstructions and comparative analyses of Kickxellomycotina fungi.</title>
        <authorList>
            <person name="Reynolds N.K."/>
            <person name="Stajich J.E."/>
            <person name="Barry K."/>
            <person name="Grigoriev I.V."/>
            <person name="Crous P."/>
            <person name="Smith M.E."/>
        </authorList>
    </citation>
    <scope>NUCLEOTIDE SEQUENCE</scope>
    <source>
        <strain evidence="7">RSA 567</strain>
    </source>
</reference>
<organism evidence="7 8">
    <name type="scientific">Dimargaris verticillata</name>
    <dbReference type="NCBI Taxonomy" id="2761393"/>
    <lineage>
        <taxon>Eukaryota</taxon>
        <taxon>Fungi</taxon>
        <taxon>Fungi incertae sedis</taxon>
        <taxon>Zoopagomycota</taxon>
        <taxon>Kickxellomycotina</taxon>
        <taxon>Dimargaritomycetes</taxon>
        <taxon>Dimargaritales</taxon>
        <taxon>Dimargaritaceae</taxon>
        <taxon>Dimargaris</taxon>
    </lineage>
</organism>
<proteinExistence type="predicted"/>
<dbReference type="GO" id="GO:0005654">
    <property type="term" value="C:nucleoplasm"/>
    <property type="evidence" value="ECO:0007669"/>
    <property type="project" value="UniProtKB-ARBA"/>
</dbReference>
<protein>
    <submittedName>
        <fullName evidence="7">Uncharacterized protein</fullName>
    </submittedName>
</protein>
<evidence type="ECO:0000313" key="7">
    <source>
        <dbReference type="EMBL" id="KAJ1977037.1"/>
    </source>
</evidence>
<feature type="compositionally biased region" description="Low complexity" evidence="6">
    <location>
        <begin position="135"/>
        <end position="156"/>
    </location>
</feature>
<keyword evidence="8" id="KW-1185">Reference proteome</keyword>
<feature type="non-terminal residue" evidence="7">
    <location>
        <position position="435"/>
    </location>
</feature>
<accession>A0A9W8B5M8</accession>
<evidence type="ECO:0000256" key="3">
    <source>
        <dbReference type="ARBA" id="ARBA00023015"/>
    </source>
</evidence>
<evidence type="ECO:0000256" key="4">
    <source>
        <dbReference type="ARBA" id="ARBA00023163"/>
    </source>
</evidence>
<evidence type="ECO:0000256" key="2">
    <source>
        <dbReference type="ARBA" id="ARBA00022491"/>
    </source>
</evidence>
<keyword evidence="3" id="KW-0805">Transcription regulation</keyword>
<comment type="subcellular location">
    <subcellularLocation>
        <location evidence="1">Nucleus</location>
    </subcellularLocation>
</comment>
<dbReference type="Pfam" id="PF08598">
    <property type="entry name" value="Sds3"/>
    <property type="match status" value="1"/>
</dbReference>
<keyword evidence="5" id="KW-0539">Nucleus</keyword>
<name>A0A9W8B5M8_9FUNG</name>
<feature type="compositionally biased region" description="Basic and acidic residues" evidence="6">
    <location>
        <begin position="242"/>
        <end position="252"/>
    </location>
</feature>
<dbReference type="AlphaFoldDB" id="A0A9W8B5M8"/>